<comment type="caution">
    <text evidence="2">The sequence shown here is derived from an EMBL/GenBank/DDBJ whole genome shotgun (WGS) entry which is preliminary data.</text>
</comment>
<dbReference type="AlphaFoldDB" id="A0A850NJ15"/>
<protein>
    <submittedName>
        <fullName evidence="2">Uncharacterized protein</fullName>
    </submittedName>
</protein>
<dbReference type="EMBL" id="JABXXQ010000072">
    <property type="protein sequence ID" value="NVN29831.1"/>
    <property type="molecule type" value="Genomic_DNA"/>
</dbReference>
<keyword evidence="3" id="KW-1185">Reference proteome</keyword>
<reference evidence="1 3" key="2">
    <citation type="submission" date="2020-08" db="EMBL/GenBank/DDBJ databases">
        <title>Genomic Encyclopedia of Type Strains, Phase III (KMG-III): the genomes of soil and plant-associated and newly described type strains.</title>
        <authorList>
            <person name="Whitman W."/>
        </authorList>
    </citation>
    <scope>NUCLEOTIDE SEQUENCE [LARGE SCALE GENOMIC DNA]</scope>
    <source>
        <strain evidence="1 3">CECT 8088</strain>
    </source>
</reference>
<name>A0A850NJ15_9PROT</name>
<organism evidence="2 4">
    <name type="scientific">Endobacter medicaginis</name>
    <dbReference type="NCBI Taxonomy" id="1181271"/>
    <lineage>
        <taxon>Bacteria</taxon>
        <taxon>Pseudomonadati</taxon>
        <taxon>Pseudomonadota</taxon>
        <taxon>Alphaproteobacteria</taxon>
        <taxon>Acetobacterales</taxon>
        <taxon>Acetobacteraceae</taxon>
        <taxon>Endobacter</taxon>
    </lineage>
</organism>
<dbReference type="EMBL" id="JACHXV010000033">
    <property type="protein sequence ID" value="MBB3175453.1"/>
    <property type="molecule type" value="Genomic_DNA"/>
</dbReference>
<dbReference type="Proteomes" id="UP000565205">
    <property type="component" value="Unassembled WGS sequence"/>
</dbReference>
<proteinExistence type="predicted"/>
<dbReference type="Proteomes" id="UP000557688">
    <property type="component" value="Unassembled WGS sequence"/>
</dbReference>
<reference evidence="2 4" key="1">
    <citation type="submission" date="2020-06" db="EMBL/GenBank/DDBJ databases">
        <title>Description of novel acetic acid bacteria.</title>
        <authorList>
            <person name="Sombolestani A."/>
        </authorList>
    </citation>
    <scope>NUCLEOTIDE SEQUENCE [LARGE SCALE GENOMIC DNA]</scope>
    <source>
        <strain evidence="2 4">LMG 26838</strain>
    </source>
</reference>
<evidence type="ECO:0000313" key="1">
    <source>
        <dbReference type="EMBL" id="MBB3175453.1"/>
    </source>
</evidence>
<evidence type="ECO:0000313" key="2">
    <source>
        <dbReference type="EMBL" id="NVN29831.1"/>
    </source>
</evidence>
<dbReference type="RefSeq" id="WP_176622858.1">
    <property type="nucleotide sequence ID" value="NZ_JABXXQ010000072.1"/>
</dbReference>
<evidence type="ECO:0000313" key="4">
    <source>
        <dbReference type="Proteomes" id="UP000565205"/>
    </source>
</evidence>
<accession>A0A850NJ15</accession>
<gene>
    <name evidence="1" type="ORF">FHR90_003309</name>
    <name evidence="2" type="ORF">HUK83_05710</name>
</gene>
<sequence>MDALHDAEMRIDADTNRRQIRALAFRWWMELPRLADVPIEFAVSGAGLNTLQRTKSA</sequence>
<evidence type="ECO:0000313" key="3">
    <source>
        <dbReference type="Proteomes" id="UP000557688"/>
    </source>
</evidence>